<dbReference type="EMBL" id="JAMKFB020000009">
    <property type="protein sequence ID" value="KAL0185453.1"/>
    <property type="molecule type" value="Genomic_DNA"/>
</dbReference>
<sequence>KRWGCSPCGIRSSGICSASRKHGRCSASRGHGCCFPCGIPGTCSATRKREGC</sequence>
<gene>
    <name evidence="1" type="ORF">M9458_021150</name>
</gene>
<comment type="caution">
    <text evidence="1">The sequence shown here is derived from an EMBL/GenBank/DDBJ whole genome shotgun (WGS) entry which is preliminary data.</text>
</comment>
<dbReference type="AlphaFoldDB" id="A0ABD0QGU2"/>
<feature type="non-terminal residue" evidence="1">
    <location>
        <position position="1"/>
    </location>
</feature>
<keyword evidence="2" id="KW-1185">Reference proteome</keyword>
<protein>
    <submittedName>
        <fullName evidence="1">Uncharacterized protein</fullName>
    </submittedName>
</protein>
<name>A0ABD0QGU2_CIRMR</name>
<organism evidence="1 2">
    <name type="scientific">Cirrhinus mrigala</name>
    <name type="common">Mrigala</name>
    <dbReference type="NCBI Taxonomy" id="683832"/>
    <lineage>
        <taxon>Eukaryota</taxon>
        <taxon>Metazoa</taxon>
        <taxon>Chordata</taxon>
        <taxon>Craniata</taxon>
        <taxon>Vertebrata</taxon>
        <taxon>Euteleostomi</taxon>
        <taxon>Actinopterygii</taxon>
        <taxon>Neopterygii</taxon>
        <taxon>Teleostei</taxon>
        <taxon>Ostariophysi</taxon>
        <taxon>Cypriniformes</taxon>
        <taxon>Cyprinidae</taxon>
        <taxon>Labeoninae</taxon>
        <taxon>Labeonini</taxon>
        <taxon>Cirrhinus</taxon>
    </lineage>
</organism>
<reference evidence="1 2" key="1">
    <citation type="submission" date="2024-05" db="EMBL/GenBank/DDBJ databases">
        <title>Genome sequencing and assembly of Indian major carp, Cirrhinus mrigala (Hamilton, 1822).</title>
        <authorList>
            <person name="Mohindra V."/>
            <person name="Chowdhury L.M."/>
            <person name="Lal K."/>
            <person name="Jena J.K."/>
        </authorList>
    </citation>
    <scope>NUCLEOTIDE SEQUENCE [LARGE SCALE GENOMIC DNA]</scope>
    <source>
        <strain evidence="1">CM1030</strain>
        <tissue evidence="1">Blood</tissue>
    </source>
</reference>
<evidence type="ECO:0000313" key="1">
    <source>
        <dbReference type="EMBL" id="KAL0185453.1"/>
    </source>
</evidence>
<proteinExistence type="predicted"/>
<evidence type="ECO:0000313" key="2">
    <source>
        <dbReference type="Proteomes" id="UP001529510"/>
    </source>
</evidence>
<dbReference type="Proteomes" id="UP001529510">
    <property type="component" value="Unassembled WGS sequence"/>
</dbReference>
<accession>A0ABD0QGU2</accession>